<dbReference type="Gene3D" id="1.10.10.10">
    <property type="entry name" value="Winged helix-like DNA-binding domain superfamily/Winged helix DNA-binding domain"/>
    <property type="match status" value="1"/>
</dbReference>
<evidence type="ECO:0000256" key="3">
    <source>
        <dbReference type="ARBA" id="ARBA00023082"/>
    </source>
</evidence>
<dbReference type="SUPFAM" id="SSF88659">
    <property type="entry name" value="Sigma3 and sigma4 domains of RNA polymerase sigma factors"/>
    <property type="match status" value="1"/>
</dbReference>
<evidence type="ECO:0000313" key="10">
    <source>
        <dbReference type="Proteomes" id="UP000264541"/>
    </source>
</evidence>
<dbReference type="InterPro" id="IPR007627">
    <property type="entry name" value="RNA_pol_sigma70_r2"/>
</dbReference>
<keyword evidence="4 6" id="KW-0238">DNA-binding</keyword>
<evidence type="ECO:0000313" key="9">
    <source>
        <dbReference type="EMBL" id="RFU66365.1"/>
    </source>
</evidence>
<comment type="similarity">
    <text evidence="1 6">Belongs to the sigma-70 factor family. ECF subfamily.</text>
</comment>
<evidence type="ECO:0000256" key="1">
    <source>
        <dbReference type="ARBA" id="ARBA00010641"/>
    </source>
</evidence>
<dbReference type="InterPro" id="IPR000838">
    <property type="entry name" value="RNA_pol_sigma70_ECF_CS"/>
</dbReference>
<dbReference type="Pfam" id="PF08281">
    <property type="entry name" value="Sigma70_r4_2"/>
    <property type="match status" value="1"/>
</dbReference>
<dbReference type="CDD" id="cd06171">
    <property type="entry name" value="Sigma70_r4"/>
    <property type="match status" value="1"/>
</dbReference>
<dbReference type="GO" id="GO:0016987">
    <property type="term" value="F:sigma factor activity"/>
    <property type="evidence" value="ECO:0007669"/>
    <property type="project" value="UniProtKB-KW"/>
</dbReference>
<dbReference type="PROSITE" id="PS01063">
    <property type="entry name" value="SIGMA70_ECF"/>
    <property type="match status" value="1"/>
</dbReference>
<protein>
    <recommendedName>
        <fullName evidence="6">RNA polymerase sigma factor</fullName>
    </recommendedName>
</protein>
<feature type="domain" description="RNA polymerase sigma factor 70 region 4 type 2" evidence="8">
    <location>
        <begin position="109"/>
        <end position="158"/>
    </location>
</feature>
<evidence type="ECO:0000256" key="5">
    <source>
        <dbReference type="ARBA" id="ARBA00023163"/>
    </source>
</evidence>
<dbReference type="PANTHER" id="PTHR43133:SF60">
    <property type="entry name" value="RNA POLYMERASE SIGMA FACTOR SIGV"/>
    <property type="match status" value="1"/>
</dbReference>
<keyword evidence="5 6" id="KW-0804">Transcription</keyword>
<keyword evidence="10" id="KW-1185">Reference proteome</keyword>
<dbReference type="GO" id="GO:0006352">
    <property type="term" value="P:DNA-templated transcription initiation"/>
    <property type="evidence" value="ECO:0007669"/>
    <property type="project" value="InterPro"/>
</dbReference>
<evidence type="ECO:0000256" key="6">
    <source>
        <dbReference type="RuleBase" id="RU000716"/>
    </source>
</evidence>
<reference evidence="9 10" key="1">
    <citation type="submission" date="2018-08" db="EMBL/GenBank/DDBJ databases">
        <title>Bacillus chawlae sp. nov., Bacillus glennii sp. nov., and Bacillus saganii sp. nov. Isolated from the Vehicle Assembly Building at Kennedy Space Center where the Viking Spacecraft were Assembled.</title>
        <authorList>
            <person name="Seuylemezian A."/>
            <person name="Vaishampayan P."/>
        </authorList>
    </citation>
    <scope>NUCLEOTIDE SEQUENCE [LARGE SCALE GENOMIC DNA]</scope>
    <source>
        <strain evidence="9 10">V47-23a</strain>
    </source>
</reference>
<evidence type="ECO:0000259" key="7">
    <source>
        <dbReference type="Pfam" id="PF04542"/>
    </source>
</evidence>
<dbReference type="GO" id="GO:0003677">
    <property type="term" value="F:DNA binding"/>
    <property type="evidence" value="ECO:0007669"/>
    <property type="project" value="UniProtKB-KW"/>
</dbReference>
<dbReference type="InterPro" id="IPR036388">
    <property type="entry name" value="WH-like_DNA-bd_sf"/>
</dbReference>
<dbReference type="Pfam" id="PF04542">
    <property type="entry name" value="Sigma70_r2"/>
    <property type="match status" value="1"/>
</dbReference>
<dbReference type="Gene3D" id="1.10.1740.10">
    <property type="match status" value="1"/>
</dbReference>
<accession>A0A372LIZ7</accession>
<organism evidence="9 10">
    <name type="scientific">Peribacillus saganii</name>
    <dbReference type="NCBI Taxonomy" id="2303992"/>
    <lineage>
        <taxon>Bacteria</taxon>
        <taxon>Bacillati</taxon>
        <taxon>Bacillota</taxon>
        <taxon>Bacilli</taxon>
        <taxon>Bacillales</taxon>
        <taxon>Bacillaceae</taxon>
        <taxon>Peribacillus</taxon>
    </lineage>
</organism>
<dbReference type="AlphaFoldDB" id="A0A372LIZ7"/>
<dbReference type="NCBIfam" id="TIGR02937">
    <property type="entry name" value="sigma70-ECF"/>
    <property type="match status" value="1"/>
</dbReference>
<dbReference type="InterPro" id="IPR013325">
    <property type="entry name" value="RNA_pol_sigma_r2"/>
</dbReference>
<keyword evidence="2 6" id="KW-0805">Transcription regulation</keyword>
<dbReference type="PANTHER" id="PTHR43133">
    <property type="entry name" value="RNA POLYMERASE ECF-TYPE SIGMA FACTO"/>
    <property type="match status" value="1"/>
</dbReference>
<evidence type="ECO:0000256" key="4">
    <source>
        <dbReference type="ARBA" id="ARBA00023125"/>
    </source>
</evidence>
<dbReference type="GO" id="GO:0006950">
    <property type="term" value="P:response to stress"/>
    <property type="evidence" value="ECO:0007669"/>
    <property type="project" value="UniProtKB-ARBA"/>
</dbReference>
<feature type="domain" description="RNA polymerase sigma-70 region 2" evidence="7">
    <location>
        <begin position="8"/>
        <end position="75"/>
    </location>
</feature>
<dbReference type="EMBL" id="QVTE01000051">
    <property type="protein sequence ID" value="RFU66365.1"/>
    <property type="molecule type" value="Genomic_DNA"/>
</dbReference>
<evidence type="ECO:0000256" key="2">
    <source>
        <dbReference type="ARBA" id="ARBA00023015"/>
    </source>
</evidence>
<dbReference type="InterPro" id="IPR013324">
    <property type="entry name" value="RNA_pol_sigma_r3/r4-like"/>
</dbReference>
<dbReference type="InterPro" id="IPR039425">
    <property type="entry name" value="RNA_pol_sigma-70-like"/>
</dbReference>
<dbReference type="OrthoDB" id="9794508at2"/>
<dbReference type="Proteomes" id="UP000264541">
    <property type="component" value="Unassembled WGS sequence"/>
</dbReference>
<dbReference type="InterPro" id="IPR014284">
    <property type="entry name" value="RNA_pol_sigma-70_dom"/>
</dbReference>
<proteinExistence type="inferred from homology"/>
<dbReference type="InterPro" id="IPR013249">
    <property type="entry name" value="RNA_pol_sigma70_r4_t2"/>
</dbReference>
<keyword evidence="3 6" id="KW-0731">Sigma factor</keyword>
<dbReference type="SUPFAM" id="SSF88946">
    <property type="entry name" value="Sigma2 domain of RNA polymerase sigma factors"/>
    <property type="match status" value="1"/>
</dbReference>
<name>A0A372LIZ7_9BACI</name>
<gene>
    <name evidence="9" type="primary">sigX</name>
    <name evidence="9" type="ORF">D0469_17170</name>
</gene>
<evidence type="ECO:0000259" key="8">
    <source>
        <dbReference type="Pfam" id="PF08281"/>
    </source>
</evidence>
<sequence>MNSKLQELYDKYHQNLFQFLFYMVKNREQAEDLVQEVYIRVLNSYDRFEGRSSEKTWIFSIARHAALDYLRKQNRWSQRIFSAFDLTKRPILDTSPLPEEIAVQNEMIQQMYRCMDKCTVDQRSVVILRYIQSLTISETAQILGWTEGKVKTTQHRAIQVLKANMRELSEKEESIDEKIQLRR</sequence>
<comment type="caution">
    <text evidence="9">The sequence shown here is derived from an EMBL/GenBank/DDBJ whole genome shotgun (WGS) entry which is preliminary data.</text>
</comment>
<dbReference type="NCBIfam" id="NF007220">
    <property type="entry name" value="PRK09639.1-5"/>
    <property type="match status" value="1"/>
</dbReference>
<dbReference type="NCBIfam" id="NF007217">
    <property type="entry name" value="PRK09639.1-1"/>
    <property type="match status" value="1"/>
</dbReference>
<dbReference type="RefSeq" id="WP_117327949.1">
    <property type="nucleotide sequence ID" value="NZ_QVTE01000051.1"/>
</dbReference>